<reference evidence="2 3" key="1">
    <citation type="submission" date="2021-06" db="EMBL/GenBank/DDBJ databases">
        <title>Caerostris extrusa draft genome.</title>
        <authorList>
            <person name="Kono N."/>
            <person name="Arakawa K."/>
        </authorList>
    </citation>
    <scope>NUCLEOTIDE SEQUENCE [LARGE SCALE GENOMIC DNA]</scope>
</reference>
<accession>A0AAV4X4M4</accession>
<keyword evidence="3" id="KW-1185">Reference proteome</keyword>
<evidence type="ECO:0000313" key="3">
    <source>
        <dbReference type="Proteomes" id="UP001054945"/>
    </source>
</evidence>
<evidence type="ECO:0000313" key="2">
    <source>
        <dbReference type="EMBL" id="GIY90216.1"/>
    </source>
</evidence>
<proteinExistence type="predicted"/>
<dbReference type="AlphaFoldDB" id="A0AAV4X4M4"/>
<comment type="caution">
    <text evidence="2">The sequence shown here is derived from an EMBL/GenBank/DDBJ whole genome shotgun (WGS) entry which is preliminary data.</text>
</comment>
<gene>
    <name evidence="2" type="ORF">CEXT_186811</name>
</gene>
<dbReference type="Proteomes" id="UP001054945">
    <property type="component" value="Unassembled WGS sequence"/>
</dbReference>
<evidence type="ECO:0000256" key="1">
    <source>
        <dbReference type="SAM" id="MobiDB-lite"/>
    </source>
</evidence>
<protein>
    <submittedName>
        <fullName evidence="2">Uncharacterized protein</fullName>
    </submittedName>
</protein>
<dbReference type="EMBL" id="BPLR01017304">
    <property type="protein sequence ID" value="GIY90216.1"/>
    <property type="molecule type" value="Genomic_DNA"/>
</dbReference>
<organism evidence="2 3">
    <name type="scientific">Caerostris extrusa</name>
    <name type="common">Bark spider</name>
    <name type="synonym">Caerostris bankana</name>
    <dbReference type="NCBI Taxonomy" id="172846"/>
    <lineage>
        <taxon>Eukaryota</taxon>
        <taxon>Metazoa</taxon>
        <taxon>Ecdysozoa</taxon>
        <taxon>Arthropoda</taxon>
        <taxon>Chelicerata</taxon>
        <taxon>Arachnida</taxon>
        <taxon>Araneae</taxon>
        <taxon>Araneomorphae</taxon>
        <taxon>Entelegynae</taxon>
        <taxon>Araneoidea</taxon>
        <taxon>Araneidae</taxon>
        <taxon>Caerostris</taxon>
    </lineage>
</organism>
<sequence length="105" mass="11770">MIIIADFTQQGLQTDTLQNRYSSRSSMGSKHPRQNIPLKPSLGTELQGDSSHPYFQKGEELVDSEKLQKYISSGVLREGISQPPLQSAPPSIKRERHLLLNIIGR</sequence>
<name>A0AAV4X4M4_CAEEX</name>
<feature type="region of interest" description="Disordered" evidence="1">
    <location>
        <begin position="21"/>
        <end position="50"/>
    </location>
</feature>